<sequence>MDYSNHGAGQKSIGAPVLTFTGGKPLVADRWRIYRLFIAGEAAYEMPPHLGKCARRAARHEPRRQPTWSRHRPKNAGPCVSSRDQESSAPTMVGFRFAVIASGSFLNDLMVAIGPSLQRLGIQNYYSLLPGLKA</sequence>
<dbReference type="RefSeq" id="WP_125761710.1">
    <property type="nucleotide sequence ID" value="NZ_CP108856.1"/>
</dbReference>
<dbReference type="EMBL" id="JAZBJQ010000061">
    <property type="protein sequence ID" value="MEE4590017.1"/>
    <property type="molecule type" value="Genomic_DNA"/>
</dbReference>
<dbReference type="GeneID" id="97427884"/>
<evidence type="ECO:0000256" key="1">
    <source>
        <dbReference type="SAM" id="MobiDB-lite"/>
    </source>
</evidence>
<dbReference type="AlphaFoldDB" id="A0ABD5JNI7"/>
<organism evidence="2 3">
    <name type="scientific">Streptomyces antimycoticus</name>
    <dbReference type="NCBI Taxonomy" id="68175"/>
    <lineage>
        <taxon>Bacteria</taxon>
        <taxon>Bacillati</taxon>
        <taxon>Actinomycetota</taxon>
        <taxon>Actinomycetes</taxon>
        <taxon>Kitasatosporales</taxon>
        <taxon>Streptomycetaceae</taxon>
        <taxon>Streptomyces</taxon>
        <taxon>Streptomyces violaceusniger group</taxon>
    </lineage>
</organism>
<gene>
    <name evidence="2" type="ORF">V2K49_44795</name>
</gene>
<feature type="region of interest" description="Disordered" evidence="1">
    <location>
        <begin position="55"/>
        <end position="87"/>
    </location>
</feature>
<proteinExistence type="predicted"/>
<protein>
    <submittedName>
        <fullName evidence="2">Uncharacterized protein</fullName>
    </submittedName>
</protein>
<dbReference type="Proteomes" id="UP001354649">
    <property type="component" value="Unassembled WGS sequence"/>
</dbReference>
<name>A0ABD5JNI7_9ACTN</name>
<evidence type="ECO:0000313" key="3">
    <source>
        <dbReference type="Proteomes" id="UP001354649"/>
    </source>
</evidence>
<comment type="caution">
    <text evidence="2">The sequence shown here is derived from an EMBL/GenBank/DDBJ whole genome shotgun (WGS) entry which is preliminary data.</text>
</comment>
<evidence type="ECO:0000313" key="2">
    <source>
        <dbReference type="EMBL" id="MEE4590017.1"/>
    </source>
</evidence>
<reference evidence="2 3" key="1">
    <citation type="submission" date="2023-11" db="EMBL/GenBank/DDBJ databases">
        <title>30 novel species of actinomycetes from the DSMZ collection.</title>
        <authorList>
            <person name="Nouioui I."/>
        </authorList>
    </citation>
    <scope>NUCLEOTIDE SEQUENCE [LARGE SCALE GENOMIC DNA]</scope>
    <source>
        <strain evidence="2 3">DSM 41602</strain>
    </source>
</reference>
<accession>A0ABD5JNI7</accession>